<feature type="compositionally biased region" description="Polar residues" evidence="1">
    <location>
        <begin position="114"/>
        <end position="148"/>
    </location>
</feature>
<proteinExistence type="predicted"/>
<name>A0A9N9IMD8_9GLOM</name>
<evidence type="ECO:0000313" key="2">
    <source>
        <dbReference type="EMBL" id="CAG8739247.1"/>
    </source>
</evidence>
<comment type="caution">
    <text evidence="2">The sequence shown here is derived from an EMBL/GenBank/DDBJ whole genome shotgun (WGS) entry which is preliminary data.</text>
</comment>
<feature type="compositionally biased region" description="Low complexity" evidence="1">
    <location>
        <begin position="160"/>
        <end position="171"/>
    </location>
</feature>
<organism evidence="2 3">
    <name type="scientific">Racocetra fulgida</name>
    <dbReference type="NCBI Taxonomy" id="60492"/>
    <lineage>
        <taxon>Eukaryota</taxon>
        <taxon>Fungi</taxon>
        <taxon>Fungi incertae sedis</taxon>
        <taxon>Mucoromycota</taxon>
        <taxon>Glomeromycotina</taxon>
        <taxon>Glomeromycetes</taxon>
        <taxon>Diversisporales</taxon>
        <taxon>Gigasporaceae</taxon>
        <taxon>Racocetra</taxon>
    </lineage>
</organism>
<feature type="region of interest" description="Disordered" evidence="1">
    <location>
        <begin position="1"/>
        <end position="25"/>
    </location>
</feature>
<evidence type="ECO:0000313" key="3">
    <source>
        <dbReference type="Proteomes" id="UP000789396"/>
    </source>
</evidence>
<evidence type="ECO:0000256" key="1">
    <source>
        <dbReference type="SAM" id="MobiDB-lite"/>
    </source>
</evidence>
<sequence length="171" mass="19167">EEEDSNQSEIESEMNESGTGFNVNNETFVTKNISALLKRLETLERHQIAHNKEAKNQKADANSDSTDNDSSKKKKKKRAKRKKNYKKDDTSSSETEDTDDEATNQVHDLEVETPISTNMNDTIVASASSSRLPLTTLQNQNRDSNNTDELPGKPKKPQNSSRTLRSHTSSL</sequence>
<feature type="compositionally biased region" description="Basic and acidic residues" evidence="1">
    <location>
        <begin position="47"/>
        <end position="58"/>
    </location>
</feature>
<dbReference type="OrthoDB" id="10436534at2759"/>
<dbReference type="Proteomes" id="UP000789396">
    <property type="component" value="Unassembled WGS sequence"/>
</dbReference>
<feature type="region of interest" description="Disordered" evidence="1">
    <location>
        <begin position="47"/>
        <end position="171"/>
    </location>
</feature>
<dbReference type="AlphaFoldDB" id="A0A9N9IMD8"/>
<feature type="compositionally biased region" description="Polar residues" evidence="1">
    <location>
        <begin position="15"/>
        <end position="25"/>
    </location>
</feature>
<keyword evidence="3" id="KW-1185">Reference proteome</keyword>
<gene>
    <name evidence="2" type="ORF">RFULGI_LOCUS12726</name>
</gene>
<feature type="compositionally biased region" description="Acidic residues" evidence="1">
    <location>
        <begin position="1"/>
        <end position="14"/>
    </location>
</feature>
<feature type="non-terminal residue" evidence="2">
    <location>
        <position position="171"/>
    </location>
</feature>
<reference evidence="2" key="1">
    <citation type="submission" date="2021-06" db="EMBL/GenBank/DDBJ databases">
        <authorList>
            <person name="Kallberg Y."/>
            <person name="Tangrot J."/>
            <person name="Rosling A."/>
        </authorList>
    </citation>
    <scope>NUCLEOTIDE SEQUENCE</scope>
    <source>
        <strain evidence="2">IN212</strain>
    </source>
</reference>
<protein>
    <submittedName>
        <fullName evidence="2">14337_t:CDS:1</fullName>
    </submittedName>
</protein>
<feature type="compositionally biased region" description="Basic residues" evidence="1">
    <location>
        <begin position="72"/>
        <end position="85"/>
    </location>
</feature>
<accession>A0A9N9IMD8</accession>
<dbReference type="EMBL" id="CAJVPZ010031406">
    <property type="protein sequence ID" value="CAG8739247.1"/>
    <property type="molecule type" value="Genomic_DNA"/>
</dbReference>